<feature type="chain" id="PRO_5012165203" evidence="4">
    <location>
        <begin position="19"/>
        <end position="734"/>
    </location>
</feature>
<dbReference type="Gene3D" id="1.25.40.20">
    <property type="entry name" value="Ankyrin repeat-containing domain"/>
    <property type="match status" value="3"/>
</dbReference>
<evidence type="ECO:0000256" key="1">
    <source>
        <dbReference type="ARBA" id="ARBA00022737"/>
    </source>
</evidence>
<keyword evidence="4" id="KW-0732">Signal</keyword>
<dbReference type="AlphaFoldDB" id="A0A1T4M7Z7"/>
<evidence type="ECO:0000256" key="2">
    <source>
        <dbReference type="ARBA" id="ARBA00023043"/>
    </source>
</evidence>
<feature type="repeat" description="ANK" evidence="3">
    <location>
        <begin position="569"/>
        <end position="602"/>
    </location>
</feature>
<dbReference type="Proteomes" id="UP000190449">
    <property type="component" value="Unassembled WGS sequence"/>
</dbReference>
<dbReference type="PANTHER" id="PTHR24123">
    <property type="entry name" value="ANKYRIN REPEAT-CONTAINING"/>
    <property type="match status" value="1"/>
</dbReference>
<dbReference type="STRING" id="28122.SAMN02745108_01165"/>
<dbReference type="InterPro" id="IPR051165">
    <property type="entry name" value="Multifunctional_ANK_Repeat"/>
</dbReference>
<dbReference type="SMART" id="SM00248">
    <property type="entry name" value="ANK"/>
    <property type="match status" value="12"/>
</dbReference>
<feature type="repeat" description="ANK" evidence="3">
    <location>
        <begin position="535"/>
        <end position="568"/>
    </location>
</feature>
<proteinExistence type="predicted"/>
<protein>
    <submittedName>
        <fullName evidence="5">Ankyrin repeat</fullName>
    </submittedName>
</protein>
<dbReference type="PANTHER" id="PTHR24123:SF33">
    <property type="entry name" value="PROTEIN HOS4"/>
    <property type="match status" value="1"/>
</dbReference>
<name>A0A1T4M7Z7_9BACT</name>
<keyword evidence="1" id="KW-0677">Repeat</keyword>
<dbReference type="PROSITE" id="PS50297">
    <property type="entry name" value="ANK_REP_REGION"/>
    <property type="match status" value="2"/>
</dbReference>
<evidence type="ECO:0000256" key="3">
    <source>
        <dbReference type="PROSITE-ProRule" id="PRU00023"/>
    </source>
</evidence>
<sequence>MKRLFTFVIFWAAAFALGQNPCSVSSSYFAERNTCLAQFRDVTAPSNLPKEGLFNADSWKQCFDDWKKKFSASKSKANECRKKEFSDFEKVSEICILKRWNEQACGQALASAVGDSDPDALQNSIGTTLLLRAAENLNRQAFDFFLSKGANIHATDVNGKNVLMYALSESYPGDTTDASLREYYGEKRRTQLALVNSILKAGVSPNEMALNGMNALDYALFVPGIDQVVDALLAADARPGVILSKTFKQGEKKVTKLSSPFLRTLDSLSPYAPKIWKATKDWKAQLKQGSYDEATFWQSAVQYYERGLLSEEMVVAALGKGISPNEVDSAGTSFYLYFMDGKLASSKITGAFQKAKVKMDELQWKGKPFSLLVYAILTDNAKLLKLALSTKPDLKKDVGLSITVTFSNGESSELPLTPLEFAVDNRKAEMVKMLIKAKAPVKESFALGIAVLNDDVEMAKILIAAKANVNDNFPNGGALIESAKSDAMTALLKKNGAVVPFHGSFIDYCRNSELSVKDVLAAFDGGADVNEVGSDGFTPLHVVAALSKDPKIVDVLVKRGAMVNAMTRNGWTPFLYAAKQNANPAILTTLVRHGADVTLIPKNENNWDALFYAVANNPNPAVTATLLSMGLDENYSDRDKNTLILVAIKNNPNEKVLVQLFKRGYKVNPENSWWDNPLEVAIKNQADIKIIKLLLQAHAKVTDNAMRAAQGLAVGKYRNQLLDLLIKAKKAQKR</sequence>
<dbReference type="Pfam" id="PF12796">
    <property type="entry name" value="Ank_2"/>
    <property type="match status" value="1"/>
</dbReference>
<evidence type="ECO:0000256" key="4">
    <source>
        <dbReference type="SAM" id="SignalP"/>
    </source>
</evidence>
<dbReference type="InterPro" id="IPR036770">
    <property type="entry name" value="Ankyrin_rpt-contain_sf"/>
</dbReference>
<keyword evidence="2 3" id="KW-0040">ANK repeat</keyword>
<reference evidence="5 6" key="1">
    <citation type="submission" date="2017-02" db="EMBL/GenBank/DDBJ databases">
        <authorList>
            <person name="Peterson S.W."/>
        </authorList>
    </citation>
    <scope>NUCLEOTIDE SEQUENCE [LARGE SCALE GENOMIC DNA]</scope>
    <source>
        <strain evidence="5 6">ATCC 43854</strain>
    </source>
</reference>
<dbReference type="PROSITE" id="PS50088">
    <property type="entry name" value="ANK_REPEAT"/>
    <property type="match status" value="2"/>
</dbReference>
<dbReference type="RefSeq" id="WP_143394408.1">
    <property type="nucleotide sequence ID" value="NZ_FUWU01000016.1"/>
</dbReference>
<dbReference type="EMBL" id="FUWU01000016">
    <property type="protein sequence ID" value="SJZ63160.1"/>
    <property type="molecule type" value="Genomic_DNA"/>
</dbReference>
<evidence type="ECO:0000313" key="6">
    <source>
        <dbReference type="Proteomes" id="UP000190449"/>
    </source>
</evidence>
<dbReference type="SUPFAM" id="SSF48403">
    <property type="entry name" value="Ankyrin repeat"/>
    <property type="match status" value="2"/>
</dbReference>
<dbReference type="InterPro" id="IPR002110">
    <property type="entry name" value="Ankyrin_rpt"/>
</dbReference>
<feature type="signal peptide" evidence="4">
    <location>
        <begin position="1"/>
        <end position="18"/>
    </location>
</feature>
<accession>A0A1T4M7Z7</accession>
<organism evidence="5 6">
    <name type="scientific">Fibrobacter intestinalis</name>
    <dbReference type="NCBI Taxonomy" id="28122"/>
    <lineage>
        <taxon>Bacteria</taxon>
        <taxon>Pseudomonadati</taxon>
        <taxon>Fibrobacterota</taxon>
        <taxon>Fibrobacteria</taxon>
        <taxon>Fibrobacterales</taxon>
        <taxon>Fibrobacteraceae</taxon>
        <taxon>Fibrobacter</taxon>
    </lineage>
</organism>
<evidence type="ECO:0000313" key="5">
    <source>
        <dbReference type="EMBL" id="SJZ63160.1"/>
    </source>
</evidence>
<gene>
    <name evidence="5" type="ORF">SAMN02745108_01165</name>
</gene>